<dbReference type="Proteomes" id="UP000004621">
    <property type="component" value="Unassembled WGS sequence"/>
</dbReference>
<evidence type="ECO:0000313" key="1">
    <source>
        <dbReference type="EMBL" id="EFC52947.1"/>
    </source>
</evidence>
<gene>
    <name evidence="1" type="ORF">NEISUBOT_03784</name>
</gene>
<accession>A0A9W5ISF2</accession>
<name>A0A9W5ISF2_NEISU</name>
<evidence type="ECO:0000313" key="2">
    <source>
        <dbReference type="Proteomes" id="UP000004621"/>
    </source>
</evidence>
<dbReference type="EMBL" id="ACEO02000002">
    <property type="protein sequence ID" value="EFC52947.1"/>
    <property type="molecule type" value="Genomic_DNA"/>
</dbReference>
<reference evidence="1 2" key="1">
    <citation type="submission" date="2010-01" db="EMBL/GenBank/DDBJ databases">
        <authorList>
            <person name="Weinstock G."/>
            <person name="Sodergren E."/>
            <person name="Clifton S."/>
            <person name="Fulton L."/>
            <person name="Fulton B."/>
            <person name="Courtney L."/>
            <person name="Fronick C."/>
            <person name="Harrison M."/>
            <person name="Strong C."/>
            <person name="Farmer C."/>
            <person name="Delahaunty K."/>
            <person name="Markovic C."/>
            <person name="Hall O."/>
            <person name="Minx P."/>
            <person name="Tomlinson C."/>
            <person name="Mitreva M."/>
            <person name="Nelson J."/>
            <person name="Hou S."/>
            <person name="Wollam A."/>
            <person name="Pepin K.H."/>
            <person name="Johnson M."/>
            <person name="Bhonagiri V."/>
            <person name="Nash W.E."/>
            <person name="Warren W."/>
            <person name="Chinwalla A."/>
            <person name="Mardis E.R."/>
            <person name="Wilson R.K."/>
        </authorList>
    </citation>
    <scope>NUCLEOTIDE SEQUENCE [LARGE SCALE GENOMIC DNA]</scope>
    <source>
        <strain evidence="1 2">NJ9703</strain>
    </source>
</reference>
<sequence length="115" mass="13051">MTNNNNPVIPAKRYFTLDEMCQLVQISPAQFAQWQHENNVVIGYGGDRYTRSDVVKLLKLKDTFEPYIDTFSRGALDANGNPAANAEEVRHGLTQILSDLERHLGSEQQNHHVEL</sequence>
<evidence type="ECO:0008006" key="3">
    <source>
        <dbReference type="Google" id="ProtNLM"/>
    </source>
</evidence>
<dbReference type="AlphaFoldDB" id="A0A9W5ISF2"/>
<dbReference type="RefSeq" id="WP_004519475.1">
    <property type="nucleotide sequence ID" value="NZ_ACEO02000002.1"/>
</dbReference>
<organism evidence="1 2">
    <name type="scientific">Neisseria subflava NJ9703</name>
    <dbReference type="NCBI Taxonomy" id="546268"/>
    <lineage>
        <taxon>Bacteria</taxon>
        <taxon>Pseudomonadati</taxon>
        <taxon>Pseudomonadota</taxon>
        <taxon>Betaproteobacteria</taxon>
        <taxon>Neisseriales</taxon>
        <taxon>Neisseriaceae</taxon>
        <taxon>Neisseria</taxon>
    </lineage>
</organism>
<protein>
    <recommendedName>
        <fullName evidence="3">HTH merR-type domain-containing protein</fullName>
    </recommendedName>
</protein>
<proteinExistence type="predicted"/>
<comment type="caution">
    <text evidence="1">The sequence shown here is derived from an EMBL/GenBank/DDBJ whole genome shotgun (WGS) entry which is preliminary data.</text>
</comment>